<dbReference type="AlphaFoldDB" id="A0A8C4J3H3"/>
<keyword evidence="3" id="KW-1185">Reference proteome</keyword>
<evidence type="ECO:0000313" key="2">
    <source>
        <dbReference type="Ensembl" id="ENSDNVP00000002672.1"/>
    </source>
</evidence>
<name>A0A8C4J3H3_DRONO</name>
<feature type="signal peptide" evidence="1">
    <location>
        <begin position="1"/>
        <end position="26"/>
    </location>
</feature>
<reference evidence="2" key="1">
    <citation type="submission" date="2025-08" db="UniProtKB">
        <authorList>
            <consortium name="Ensembl"/>
        </authorList>
    </citation>
    <scope>IDENTIFICATION</scope>
</reference>
<keyword evidence="1" id="KW-0732">Signal</keyword>
<dbReference type="Ensembl" id="ENSDNVT00000003207.1">
    <property type="protein sequence ID" value="ENSDNVP00000002672.1"/>
    <property type="gene ID" value="ENSDNVG00000001918.1"/>
</dbReference>
<organism evidence="2 3">
    <name type="scientific">Dromaius novaehollandiae</name>
    <name type="common">Emu</name>
    <dbReference type="NCBI Taxonomy" id="8790"/>
    <lineage>
        <taxon>Eukaryota</taxon>
        <taxon>Metazoa</taxon>
        <taxon>Chordata</taxon>
        <taxon>Craniata</taxon>
        <taxon>Vertebrata</taxon>
        <taxon>Euteleostomi</taxon>
        <taxon>Archelosauria</taxon>
        <taxon>Archosauria</taxon>
        <taxon>Dinosauria</taxon>
        <taxon>Saurischia</taxon>
        <taxon>Theropoda</taxon>
        <taxon>Coelurosauria</taxon>
        <taxon>Aves</taxon>
        <taxon>Palaeognathae</taxon>
        <taxon>Casuariiformes</taxon>
        <taxon>Dromaiidae</taxon>
        <taxon>Dromaius</taxon>
    </lineage>
</organism>
<proteinExistence type="predicted"/>
<evidence type="ECO:0000313" key="3">
    <source>
        <dbReference type="Proteomes" id="UP000694423"/>
    </source>
</evidence>
<feature type="chain" id="PRO_5034978317" evidence="1">
    <location>
        <begin position="27"/>
        <end position="147"/>
    </location>
</feature>
<dbReference type="PROSITE" id="PS51257">
    <property type="entry name" value="PROKAR_LIPOPROTEIN"/>
    <property type="match status" value="1"/>
</dbReference>
<accession>A0A8C4J3H3</accession>
<reference evidence="2" key="2">
    <citation type="submission" date="2025-09" db="UniProtKB">
        <authorList>
            <consortium name="Ensembl"/>
        </authorList>
    </citation>
    <scope>IDENTIFICATION</scope>
</reference>
<dbReference type="Proteomes" id="UP000694423">
    <property type="component" value="Unplaced"/>
</dbReference>
<evidence type="ECO:0000256" key="1">
    <source>
        <dbReference type="SAM" id="SignalP"/>
    </source>
</evidence>
<protein>
    <submittedName>
        <fullName evidence="2">Uncharacterized protein</fullName>
    </submittedName>
</protein>
<sequence length="147" mass="16599">MPSKFQHNAAPSALASLLALQQGIQATQACASPTHQPSYHTAPSQRVSPSPTVVAPSTPCWRFAFCMTLQPTMTRYQFREEMASLGRAQVCWSWQHRSRYWSAERTVDLLSCILELLPEHLHLVYPKALYLWVIPAPKLMFTQGSDL</sequence>